<evidence type="ECO:0000256" key="10">
    <source>
        <dbReference type="ARBA" id="ARBA00023077"/>
    </source>
</evidence>
<keyword evidence="13 14" id="KW-0998">Cell outer membrane</keyword>
<evidence type="ECO:0000256" key="11">
    <source>
        <dbReference type="ARBA" id="ARBA00023136"/>
    </source>
</evidence>
<keyword evidence="4 14" id="KW-1134">Transmembrane beta strand</keyword>
<evidence type="ECO:0000256" key="15">
    <source>
        <dbReference type="PROSITE-ProRule" id="PRU10144"/>
    </source>
</evidence>
<dbReference type="Gene3D" id="2.170.130.10">
    <property type="entry name" value="TonB-dependent receptor, plug domain"/>
    <property type="match status" value="1"/>
</dbReference>
<organism evidence="19 20">
    <name type="scientific">Brenneria izbisi</name>
    <dbReference type="NCBI Taxonomy" id="2939450"/>
    <lineage>
        <taxon>Bacteria</taxon>
        <taxon>Pseudomonadati</taxon>
        <taxon>Pseudomonadota</taxon>
        <taxon>Gammaproteobacteria</taxon>
        <taxon>Enterobacterales</taxon>
        <taxon>Pectobacteriaceae</taxon>
        <taxon>Brenneria</taxon>
    </lineage>
</organism>
<keyword evidence="10 16" id="KW-0798">TonB box</keyword>
<dbReference type="RefSeq" id="WP_264101772.1">
    <property type="nucleotide sequence ID" value="NZ_JAMPJT010000001.1"/>
</dbReference>
<evidence type="ECO:0000256" key="12">
    <source>
        <dbReference type="ARBA" id="ARBA00023170"/>
    </source>
</evidence>
<keyword evidence="9" id="KW-0406">Ion transport</keyword>
<keyword evidence="6 14" id="KW-0812">Transmembrane</keyword>
<comment type="caution">
    <text evidence="19">The sequence shown here is derived from an EMBL/GenBank/DDBJ whole genome shotgun (WGS) entry which is preliminary data.</text>
</comment>
<dbReference type="PANTHER" id="PTHR32552:SF68">
    <property type="entry name" value="FERRICHROME OUTER MEMBRANE TRANSPORTER_PHAGE RECEPTOR"/>
    <property type="match status" value="1"/>
</dbReference>
<dbReference type="Pfam" id="PF07660">
    <property type="entry name" value="STN"/>
    <property type="match status" value="1"/>
</dbReference>
<dbReference type="CDD" id="cd01347">
    <property type="entry name" value="ligand_gated_channel"/>
    <property type="match status" value="1"/>
</dbReference>
<evidence type="ECO:0000256" key="1">
    <source>
        <dbReference type="ARBA" id="ARBA00004571"/>
    </source>
</evidence>
<feature type="chain" id="PRO_5041400636" evidence="17">
    <location>
        <begin position="28"/>
        <end position="792"/>
    </location>
</feature>
<dbReference type="InterPro" id="IPR000531">
    <property type="entry name" value="Beta-barrel_TonB"/>
</dbReference>
<dbReference type="Gene3D" id="2.40.170.20">
    <property type="entry name" value="TonB-dependent receptor, beta-barrel domain"/>
    <property type="match status" value="1"/>
</dbReference>
<dbReference type="NCBIfam" id="TIGR01783">
    <property type="entry name" value="TonB-siderophor"/>
    <property type="match status" value="1"/>
</dbReference>
<dbReference type="InterPro" id="IPR036942">
    <property type="entry name" value="Beta-barrel_TonB_sf"/>
</dbReference>
<dbReference type="Proteomes" id="UP001165569">
    <property type="component" value="Unassembled WGS sequence"/>
</dbReference>
<keyword evidence="11 14" id="KW-0472">Membrane</keyword>
<reference evidence="19" key="1">
    <citation type="submission" date="2022-04" db="EMBL/GenBank/DDBJ databases">
        <title>Brenneria sp. isolated from walnut trees in Serbia.</title>
        <authorList>
            <person name="Gasic K."/>
            <person name="Zlatkovic N."/>
            <person name="Kuzmanovic N."/>
        </authorList>
    </citation>
    <scope>NUCLEOTIDE SEQUENCE</scope>
    <source>
        <strain evidence="19">KBI 447</strain>
    </source>
</reference>
<dbReference type="InterPro" id="IPR039426">
    <property type="entry name" value="TonB-dep_rcpt-like"/>
</dbReference>
<evidence type="ECO:0000256" key="17">
    <source>
        <dbReference type="SAM" id="SignalP"/>
    </source>
</evidence>
<dbReference type="InterPro" id="IPR012910">
    <property type="entry name" value="Plug_dom"/>
</dbReference>
<evidence type="ECO:0000256" key="13">
    <source>
        <dbReference type="ARBA" id="ARBA00023237"/>
    </source>
</evidence>
<dbReference type="SMART" id="SM00965">
    <property type="entry name" value="STN"/>
    <property type="match status" value="1"/>
</dbReference>
<dbReference type="InterPro" id="IPR010105">
    <property type="entry name" value="TonB_sidphr_rcpt"/>
</dbReference>
<gene>
    <name evidence="19" type="ORF">NC803_02070</name>
</gene>
<evidence type="ECO:0000256" key="3">
    <source>
        <dbReference type="ARBA" id="ARBA00022448"/>
    </source>
</evidence>
<dbReference type="Pfam" id="PF07715">
    <property type="entry name" value="Plug"/>
    <property type="match status" value="1"/>
</dbReference>
<dbReference type="Pfam" id="PF00593">
    <property type="entry name" value="TonB_dep_Rec_b-barrel"/>
    <property type="match status" value="1"/>
</dbReference>
<sequence>MRKKGMAGKEIISAVMLTFGVSTSATAQQAVSSIPANIGELKTVNIAPQTLQNALLLFSQQTGTQTSADAAVMQGQFSPGVAGTMTPQAAVARLLAGTGLSYQFISPATVLIVRPDSDNVTTSDVVTVTAVAETATGPVNGYRATRSATGTKTDTALRDIPQSIQVVPRAVITDRQTTSLSEALQNVSGVQQSGTSGNRAETFMVRGFSSPSYAIDGVMLNPVGDRPETFLDLANVERIEVLKGPASALYGRGQPGGLINIVTRQPSYTFGGDASLQTGSFGFWRGEGTVNGPLNDAKTLSGRLSGALQTEDGFQDARSRSSRQFISTALRWEPTDATRFTFGLDYTNQTLPFDRGLIVGEDNQVSLPPERFLGEKWSEINAHKTRISLGAEHNVNDQLTLRGSLRYDDARVNDTGIDYRALEDDGRTLNRRYSDRVEDSRNIDAQLEAQLKLYTGTIDHTLLSGVQYSRSRMDFTAYRANIDPIDIYDPVYGAAMPTTRLNSDFVENIKMASVFLQDQIEFSPQWKALAGLRYDRVWQEMDQKIGDGEPDINDGALTTRLGLVYQPINPVSLYASYAESFAPQSGQTRDGLALAPEEGWQVESGVKIDLIPDRLSLTTAVFQITKTNVKASDPLDSDYAVTTGEQRVRGVEIDLTGEITPGWRVIASSAYLDARITHDQDYEAGNRLTGVPLWSGSLWTTYELQRGALSGLKFGSGLQAVGARKGDLDNSFSVAGYYRLDAMVSYKLNKNLEFSLVGRNLTDQAYIATPVSRTENHPGAPRSVFATVKATF</sequence>
<evidence type="ECO:0000256" key="2">
    <source>
        <dbReference type="ARBA" id="ARBA00009810"/>
    </source>
</evidence>
<keyword evidence="7 17" id="KW-0732">Signal</keyword>
<evidence type="ECO:0000256" key="4">
    <source>
        <dbReference type="ARBA" id="ARBA00022452"/>
    </source>
</evidence>
<name>A0AA42C3V2_9GAMM</name>
<dbReference type="GO" id="GO:0038023">
    <property type="term" value="F:signaling receptor activity"/>
    <property type="evidence" value="ECO:0007669"/>
    <property type="project" value="InterPro"/>
</dbReference>
<evidence type="ECO:0000256" key="6">
    <source>
        <dbReference type="ARBA" id="ARBA00022692"/>
    </source>
</evidence>
<dbReference type="EMBL" id="JAMPJT010000001">
    <property type="protein sequence ID" value="MCV9877644.1"/>
    <property type="molecule type" value="Genomic_DNA"/>
</dbReference>
<dbReference type="GO" id="GO:0015891">
    <property type="term" value="P:siderophore transport"/>
    <property type="evidence" value="ECO:0007669"/>
    <property type="project" value="InterPro"/>
</dbReference>
<protein>
    <submittedName>
        <fullName evidence="19">TonB-dependent siderophore receptor</fullName>
    </submittedName>
</protein>
<keyword evidence="5" id="KW-0410">Iron transport</keyword>
<dbReference type="InterPro" id="IPR010917">
    <property type="entry name" value="TonB_rcpt_CS"/>
</dbReference>
<evidence type="ECO:0000256" key="5">
    <source>
        <dbReference type="ARBA" id="ARBA00022496"/>
    </source>
</evidence>
<evidence type="ECO:0000256" key="14">
    <source>
        <dbReference type="PROSITE-ProRule" id="PRU01360"/>
    </source>
</evidence>
<comment type="subcellular location">
    <subcellularLocation>
        <location evidence="1 14">Cell outer membrane</location>
        <topology evidence="1 14">Multi-pass membrane protein</topology>
    </subcellularLocation>
</comment>
<evidence type="ECO:0000313" key="20">
    <source>
        <dbReference type="Proteomes" id="UP001165569"/>
    </source>
</evidence>
<feature type="short sequence motif" description="TonB C-terminal box" evidence="15">
    <location>
        <begin position="775"/>
        <end position="792"/>
    </location>
</feature>
<evidence type="ECO:0000256" key="8">
    <source>
        <dbReference type="ARBA" id="ARBA00023004"/>
    </source>
</evidence>
<dbReference type="PANTHER" id="PTHR32552">
    <property type="entry name" value="FERRICHROME IRON RECEPTOR-RELATED"/>
    <property type="match status" value="1"/>
</dbReference>
<dbReference type="GO" id="GO:0015344">
    <property type="term" value="F:siderophore uptake transmembrane transporter activity"/>
    <property type="evidence" value="ECO:0007669"/>
    <property type="project" value="TreeGrafter"/>
</dbReference>
<evidence type="ECO:0000313" key="19">
    <source>
        <dbReference type="EMBL" id="MCV9877644.1"/>
    </source>
</evidence>
<dbReference type="FunFam" id="2.40.170.20:FF:000005">
    <property type="entry name" value="TonB-dependent siderophore receptor"/>
    <property type="match status" value="1"/>
</dbReference>
<dbReference type="GO" id="GO:0009279">
    <property type="term" value="C:cell outer membrane"/>
    <property type="evidence" value="ECO:0007669"/>
    <property type="project" value="UniProtKB-SubCell"/>
</dbReference>
<feature type="signal peptide" evidence="17">
    <location>
        <begin position="1"/>
        <end position="27"/>
    </location>
</feature>
<dbReference type="Gene3D" id="3.55.50.30">
    <property type="match status" value="1"/>
</dbReference>
<evidence type="ECO:0000256" key="9">
    <source>
        <dbReference type="ARBA" id="ARBA00023065"/>
    </source>
</evidence>
<comment type="similarity">
    <text evidence="2 14 16">Belongs to the TonB-dependent receptor family.</text>
</comment>
<accession>A0AA42C3V2</accession>
<dbReference type="PROSITE" id="PS01156">
    <property type="entry name" value="TONB_DEPENDENT_REC_2"/>
    <property type="match status" value="1"/>
</dbReference>
<dbReference type="AlphaFoldDB" id="A0AA42C3V2"/>
<dbReference type="FunFam" id="2.170.130.10:FF:000001">
    <property type="entry name" value="Catecholate siderophore TonB-dependent receptor"/>
    <property type="match status" value="1"/>
</dbReference>
<evidence type="ECO:0000256" key="7">
    <source>
        <dbReference type="ARBA" id="ARBA00022729"/>
    </source>
</evidence>
<keyword evidence="12 19" id="KW-0675">Receptor</keyword>
<dbReference type="SUPFAM" id="SSF56935">
    <property type="entry name" value="Porins"/>
    <property type="match status" value="1"/>
</dbReference>
<proteinExistence type="inferred from homology"/>
<keyword evidence="8" id="KW-0408">Iron</keyword>
<dbReference type="InterPro" id="IPR037066">
    <property type="entry name" value="Plug_dom_sf"/>
</dbReference>
<dbReference type="InterPro" id="IPR011662">
    <property type="entry name" value="Secretin/TonB_short_N"/>
</dbReference>
<feature type="domain" description="Secretin/TonB short N-terminal" evidence="18">
    <location>
        <begin position="64"/>
        <end position="115"/>
    </location>
</feature>
<keyword evidence="3 14" id="KW-0813">Transport</keyword>
<evidence type="ECO:0000256" key="16">
    <source>
        <dbReference type="RuleBase" id="RU003357"/>
    </source>
</evidence>
<dbReference type="PROSITE" id="PS52016">
    <property type="entry name" value="TONB_DEPENDENT_REC_3"/>
    <property type="match status" value="1"/>
</dbReference>
<evidence type="ECO:0000259" key="18">
    <source>
        <dbReference type="SMART" id="SM00965"/>
    </source>
</evidence>